<organism evidence="1 2">
    <name type="scientific">Thermoanaerobaculum aquaticum</name>
    <dbReference type="NCBI Taxonomy" id="1312852"/>
    <lineage>
        <taxon>Bacteria</taxon>
        <taxon>Pseudomonadati</taxon>
        <taxon>Acidobacteriota</taxon>
        <taxon>Thermoanaerobaculia</taxon>
        <taxon>Thermoanaerobaculales</taxon>
        <taxon>Thermoanaerobaculaceae</taxon>
        <taxon>Thermoanaerobaculum</taxon>
    </lineage>
</organism>
<evidence type="ECO:0000313" key="2">
    <source>
        <dbReference type="Proteomes" id="UP000027284"/>
    </source>
</evidence>
<gene>
    <name evidence="1" type="ORF">EG19_09455</name>
</gene>
<dbReference type="Proteomes" id="UP000027284">
    <property type="component" value="Unassembled WGS sequence"/>
</dbReference>
<protein>
    <submittedName>
        <fullName evidence="1">Uncharacterized protein</fullName>
    </submittedName>
</protein>
<accession>A0A062XJZ3</accession>
<dbReference type="AlphaFoldDB" id="A0A062XJZ3"/>
<comment type="caution">
    <text evidence="1">The sequence shown here is derived from an EMBL/GenBank/DDBJ whole genome shotgun (WGS) entry which is preliminary data.</text>
</comment>
<keyword evidence="2" id="KW-1185">Reference proteome</keyword>
<proteinExistence type="predicted"/>
<evidence type="ECO:0000313" key="1">
    <source>
        <dbReference type="EMBL" id="KDA52852.1"/>
    </source>
</evidence>
<reference evidence="1 2" key="1">
    <citation type="submission" date="2014-04" db="EMBL/GenBank/DDBJ databases">
        <title>The Genome Sequence of Thermoanaerobaculum aquaticum MP-01, The First Cultivated Group 23 Acidobacterium.</title>
        <authorList>
            <person name="Stamps B.W."/>
            <person name="Losey N.A."/>
            <person name="Lawson P.A."/>
            <person name="Stevenson B.S."/>
        </authorList>
    </citation>
    <scope>NUCLEOTIDE SEQUENCE [LARGE SCALE GENOMIC DNA]</scope>
    <source>
        <strain evidence="1 2">MP-01</strain>
    </source>
</reference>
<sequence>MVNRAADFSLVVILLCGFEVGLKSLRCLSHVVPQTNQIPPSTGAKGLGEVPGVFCYCPQVINESVPLGLVFGSVGEEVIR</sequence>
<name>A0A062XJZ3_9BACT</name>
<dbReference type="EMBL" id="JMFG01000049">
    <property type="protein sequence ID" value="KDA52852.1"/>
    <property type="molecule type" value="Genomic_DNA"/>
</dbReference>